<keyword evidence="5" id="KW-1185">Reference proteome</keyword>
<feature type="compositionally biased region" description="Pro residues" evidence="2">
    <location>
        <begin position="670"/>
        <end position="681"/>
    </location>
</feature>
<evidence type="ECO:0000256" key="1">
    <source>
        <dbReference type="SAM" id="Coils"/>
    </source>
</evidence>
<name>A0AAV5JWK8_9ROSI</name>
<dbReference type="CDD" id="cd09272">
    <property type="entry name" value="RNase_HI_RT_Ty1"/>
    <property type="match status" value="1"/>
</dbReference>
<dbReference type="PANTHER" id="PTHR11439:SF450">
    <property type="entry name" value="REVERSE TRANSCRIPTASE TY1_COPIA-TYPE DOMAIN-CONTAINING PROTEIN"/>
    <property type="match status" value="1"/>
</dbReference>
<dbReference type="CDD" id="cd14686">
    <property type="entry name" value="bZIP"/>
    <property type="match status" value="1"/>
</dbReference>
<organism evidence="4 5">
    <name type="scientific">Rubroshorea leprosula</name>
    <dbReference type="NCBI Taxonomy" id="152421"/>
    <lineage>
        <taxon>Eukaryota</taxon>
        <taxon>Viridiplantae</taxon>
        <taxon>Streptophyta</taxon>
        <taxon>Embryophyta</taxon>
        <taxon>Tracheophyta</taxon>
        <taxon>Spermatophyta</taxon>
        <taxon>Magnoliopsida</taxon>
        <taxon>eudicotyledons</taxon>
        <taxon>Gunneridae</taxon>
        <taxon>Pentapetalae</taxon>
        <taxon>rosids</taxon>
        <taxon>malvids</taxon>
        <taxon>Malvales</taxon>
        <taxon>Dipterocarpaceae</taxon>
        <taxon>Rubroshorea</taxon>
    </lineage>
</organism>
<feature type="coiled-coil region" evidence="1">
    <location>
        <begin position="347"/>
        <end position="381"/>
    </location>
</feature>
<feature type="compositionally biased region" description="Polar residues" evidence="2">
    <location>
        <begin position="1"/>
        <end position="12"/>
    </location>
</feature>
<feature type="coiled-coil region" evidence="1">
    <location>
        <begin position="425"/>
        <end position="518"/>
    </location>
</feature>
<feature type="domain" description="Reverse transcriptase Ty1/copia-type" evidence="3">
    <location>
        <begin position="809"/>
        <end position="906"/>
    </location>
</feature>
<dbReference type="EMBL" id="BPVZ01000044">
    <property type="protein sequence ID" value="GKV15779.1"/>
    <property type="molecule type" value="Genomic_DNA"/>
</dbReference>
<proteinExistence type="predicted"/>
<feature type="domain" description="Reverse transcriptase Ty1/copia-type" evidence="3">
    <location>
        <begin position="721"/>
        <end position="800"/>
    </location>
</feature>
<gene>
    <name evidence="4" type="ORF">SLEP1_g26530</name>
</gene>
<feature type="compositionally biased region" description="Low complexity" evidence="2">
    <location>
        <begin position="13"/>
        <end position="25"/>
    </location>
</feature>
<dbReference type="Pfam" id="PF07727">
    <property type="entry name" value="RVT_2"/>
    <property type="match status" value="2"/>
</dbReference>
<dbReference type="InterPro" id="IPR013103">
    <property type="entry name" value="RVT_2"/>
</dbReference>
<sequence length="1164" mass="129744">MDESGINQSQGNQTAAATQLLATATGDPDSQRDIGEDSDEARRDKKRKNDKRYRDKQRDKRQALEGENDRLKQEIQEKDKQEQLMKSKLEVVEAENARLKCELEEKKQLTKSLLDVIGVVNQQQISTTDMQPLLTQIKLVVDGFVSLNRTVAELQQTVTQHAQPWRPQRNILINQCSQPAATTLPLTQPAGTSRMQQTSQSSPATFTENFHGLPDFLLQEQLGQTAQTINVSPEFGLPQGQGGNTAVESQPFTQGPSDQDADLDEFFSSFYEPEDQTFHVEFCSYNASIVEGKGRKGALVRGQKSSTKQTILSAFIKAFRMLAASLVAENDPLKPEIQKKQEPCHEDQQMKSNIEAFEAENKSLKREIKEKERRMKLNLKAFLVDYRIVKNQIEAKGIKIWEFVYKNARVEHEIKEKERLMKSNMEAFEAKNGQLKLEIGEKEQKSNLKAFKAQNKRLKRKIEENKQRMKSNLKALEAKKGKLEHEIQAKEQLMKSNLERLDAQIRQLVDEFESLNVANVMETNPVNTARESASPCPPEDDIPDSPYDLWTPFVAANPSIVVGASPSSEFGPQAAVPSAASTVVNQVSFLNPPSFSTSVPDLVPSLVSPIGDSSPTPLAPLSPSSHSTSSPSLDLKPASTRTLPSSPVTQPTPSHSQASVVSPHSDSPHTSPPAPNPPPIPSRTHGMTTRSQHNIFKPKTLFTASKHPIDPPLEPTCVKRNKEGRVEWFKARLVAKGFHQRPGFDYFNTFSPVIKPVTIRVVLSLAITQNWSIWQLDVNNAFLHGKLEEDLFMAQPPGFIDASLPLHNSRSDTSLFIYRNGSDCLYFLVYVDDIIVTGSNPQLIDSLIQLISNTLSIKDLGSLTYFLGVNAIFTPAGLFLSQAQYIRDLLDKFGMAEAKPVSSPMATTPLQLHQGLKLSDPSPYRRLVGSLQYLNLTRPDITFAVNRLSQFLHAPSDVHMQAAKRVLRYLKGSVFHGLLLRRQPLSPLHAFSDSDWAGDKDTLRSTTGYLVFLGRNPISWKACKQKTVARSSTEAEYRALAAVSSEVMWVCHLLRELGHLVSSPPAVYCDNVGATHLSSNPVMHTRMKHIAIDLHFVRELVDRKLLRVSHISTVDQLADGFTKPLSSWQFSQLKSKIGVTDGSSILRGRVMETTPVNTARESGL</sequence>
<feature type="compositionally biased region" description="Basic and acidic residues" evidence="2">
    <location>
        <begin position="52"/>
        <end position="72"/>
    </location>
</feature>
<evidence type="ECO:0000256" key="2">
    <source>
        <dbReference type="SAM" id="MobiDB-lite"/>
    </source>
</evidence>
<accession>A0AAV5JWK8</accession>
<evidence type="ECO:0000259" key="3">
    <source>
        <dbReference type="Pfam" id="PF07727"/>
    </source>
</evidence>
<feature type="region of interest" description="Disordered" evidence="2">
    <location>
        <begin position="614"/>
        <end position="690"/>
    </location>
</feature>
<dbReference type="AlphaFoldDB" id="A0AAV5JWK8"/>
<evidence type="ECO:0000313" key="4">
    <source>
        <dbReference type="EMBL" id="GKV15779.1"/>
    </source>
</evidence>
<feature type="compositionally biased region" description="Basic and acidic residues" evidence="2">
    <location>
        <begin position="29"/>
        <end position="43"/>
    </location>
</feature>
<feature type="compositionally biased region" description="Polar residues" evidence="2">
    <location>
        <begin position="639"/>
        <end position="657"/>
    </location>
</feature>
<protein>
    <recommendedName>
        <fullName evidence="3">Reverse transcriptase Ty1/copia-type domain-containing protein</fullName>
    </recommendedName>
</protein>
<comment type="caution">
    <text evidence="4">The sequence shown here is derived from an EMBL/GenBank/DDBJ whole genome shotgun (WGS) entry which is preliminary data.</text>
</comment>
<dbReference type="Proteomes" id="UP001054252">
    <property type="component" value="Unassembled WGS sequence"/>
</dbReference>
<dbReference type="SUPFAM" id="SSF56672">
    <property type="entry name" value="DNA/RNA polymerases"/>
    <property type="match status" value="1"/>
</dbReference>
<evidence type="ECO:0000313" key="5">
    <source>
        <dbReference type="Proteomes" id="UP001054252"/>
    </source>
</evidence>
<feature type="region of interest" description="Disordered" evidence="2">
    <location>
        <begin position="1"/>
        <end position="72"/>
    </location>
</feature>
<feature type="compositionally biased region" description="Low complexity" evidence="2">
    <location>
        <begin position="658"/>
        <end position="669"/>
    </location>
</feature>
<reference evidence="4 5" key="1">
    <citation type="journal article" date="2021" name="Commun. Biol.">
        <title>The genome of Shorea leprosula (Dipterocarpaceae) highlights the ecological relevance of drought in aseasonal tropical rainforests.</title>
        <authorList>
            <person name="Ng K.K.S."/>
            <person name="Kobayashi M.J."/>
            <person name="Fawcett J.A."/>
            <person name="Hatakeyama M."/>
            <person name="Paape T."/>
            <person name="Ng C.H."/>
            <person name="Ang C.C."/>
            <person name="Tnah L.H."/>
            <person name="Lee C.T."/>
            <person name="Nishiyama T."/>
            <person name="Sese J."/>
            <person name="O'Brien M.J."/>
            <person name="Copetti D."/>
            <person name="Mohd Noor M.I."/>
            <person name="Ong R.C."/>
            <person name="Putra M."/>
            <person name="Sireger I.Z."/>
            <person name="Indrioko S."/>
            <person name="Kosugi Y."/>
            <person name="Izuno A."/>
            <person name="Isagi Y."/>
            <person name="Lee S.L."/>
            <person name="Shimizu K.K."/>
        </authorList>
    </citation>
    <scope>NUCLEOTIDE SEQUENCE [LARGE SCALE GENOMIC DNA]</scope>
    <source>
        <strain evidence="4">214</strain>
    </source>
</reference>
<keyword evidence="1" id="KW-0175">Coiled coil</keyword>
<dbReference type="PANTHER" id="PTHR11439">
    <property type="entry name" value="GAG-POL-RELATED RETROTRANSPOSON"/>
    <property type="match status" value="1"/>
</dbReference>
<dbReference type="InterPro" id="IPR043502">
    <property type="entry name" value="DNA/RNA_pol_sf"/>
</dbReference>
<feature type="compositionally biased region" description="Low complexity" evidence="2">
    <location>
        <begin position="614"/>
        <end position="633"/>
    </location>
</feature>